<reference evidence="1 2" key="1">
    <citation type="submission" date="2018-04" db="EMBL/GenBank/DDBJ databases">
        <title>WGS assembly of Panicum hallii var. hallii HAL2.</title>
        <authorList>
            <person name="Lovell J."/>
            <person name="Jenkins J."/>
            <person name="Lowry D."/>
            <person name="Mamidi S."/>
            <person name="Sreedasyam A."/>
            <person name="Weng X."/>
            <person name="Barry K."/>
            <person name="Bonette J."/>
            <person name="Campitelli B."/>
            <person name="Daum C."/>
            <person name="Gordon S."/>
            <person name="Gould B."/>
            <person name="Lipzen A."/>
            <person name="MacQueen A."/>
            <person name="Palacio-Mejia J."/>
            <person name="Plott C."/>
            <person name="Shakirov E."/>
            <person name="Shu S."/>
            <person name="Yoshinaga Y."/>
            <person name="Zane M."/>
            <person name="Rokhsar D."/>
            <person name="Grimwood J."/>
            <person name="Schmutz J."/>
            <person name="Juenger T."/>
        </authorList>
    </citation>
    <scope>NUCLEOTIDE SEQUENCE [LARGE SCALE GENOMIC DNA]</scope>
    <source>
        <strain evidence="2">cv. HAL2</strain>
    </source>
</reference>
<dbReference type="Proteomes" id="UP000244336">
    <property type="component" value="Chromosome 3"/>
</dbReference>
<dbReference type="OrthoDB" id="10297014at2759"/>
<name>A0A2T7ECM1_9POAL</name>
<gene>
    <name evidence="1" type="ORF">GQ55_3G236300</name>
</gene>
<accession>A0A2T7ECM1</accession>
<dbReference type="AlphaFoldDB" id="A0A2T7ECM1"/>
<keyword evidence="2" id="KW-1185">Reference proteome</keyword>
<evidence type="ECO:0000313" key="2">
    <source>
        <dbReference type="Proteomes" id="UP000244336"/>
    </source>
</evidence>
<dbReference type="Gramene" id="PUZ65586">
    <property type="protein sequence ID" value="PUZ65586"/>
    <property type="gene ID" value="GQ55_3G236300"/>
</dbReference>
<protein>
    <recommendedName>
        <fullName evidence="3">RNase H type-1 domain-containing protein</fullName>
    </recommendedName>
</protein>
<sequence>MIIESWTTSVVGSVEVLVYDHGLSSPPGDIQYYRGQSDASIQSNRTSQSGIKSGSEKYASLCTLIWKGNQVKDCQVFHRVPCSSRTTRAEMLAMFALARRGTELKIEKFSVITDCMEVDRNNRGVGLIEKNAKDSDVRMSTRYVIGSYKSFISRWEPREKNMFADSILKKAEVHEEHLNMELLLESWAHHLSGLPLFKIHQNQDKIKQKIIDAHVTGLRRFRKEWKLEVTGEDAKFESLVNIVHSLSPDYVVVYVKDEQCAYLVKEHAPKILHRYITLTRDLSPAQEHLRVIYDTSARIADHEDMGCVRTAQFNIILSETVSPYYKDES</sequence>
<dbReference type="EMBL" id="CM009751">
    <property type="protein sequence ID" value="PUZ65586.1"/>
    <property type="molecule type" value="Genomic_DNA"/>
</dbReference>
<evidence type="ECO:0000313" key="1">
    <source>
        <dbReference type="EMBL" id="PUZ65586.1"/>
    </source>
</evidence>
<evidence type="ECO:0008006" key="3">
    <source>
        <dbReference type="Google" id="ProtNLM"/>
    </source>
</evidence>
<proteinExistence type="predicted"/>
<organism evidence="1 2">
    <name type="scientific">Panicum hallii var. hallii</name>
    <dbReference type="NCBI Taxonomy" id="1504633"/>
    <lineage>
        <taxon>Eukaryota</taxon>
        <taxon>Viridiplantae</taxon>
        <taxon>Streptophyta</taxon>
        <taxon>Embryophyta</taxon>
        <taxon>Tracheophyta</taxon>
        <taxon>Spermatophyta</taxon>
        <taxon>Magnoliopsida</taxon>
        <taxon>Liliopsida</taxon>
        <taxon>Poales</taxon>
        <taxon>Poaceae</taxon>
        <taxon>PACMAD clade</taxon>
        <taxon>Panicoideae</taxon>
        <taxon>Panicodae</taxon>
        <taxon>Paniceae</taxon>
        <taxon>Panicinae</taxon>
        <taxon>Panicum</taxon>
        <taxon>Panicum sect. Panicum</taxon>
    </lineage>
</organism>